<comment type="caution">
    <text evidence="1">The sequence shown here is derived from an EMBL/GenBank/DDBJ whole genome shotgun (WGS) entry which is preliminary data.</text>
</comment>
<proteinExistence type="predicted"/>
<gene>
    <name evidence="1" type="ORF">GCM10008957_42350</name>
</gene>
<evidence type="ECO:0000313" key="1">
    <source>
        <dbReference type="EMBL" id="GGR26330.1"/>
    </source>
</evidence>
<organism evidence="1 2">
    <name type="scientific">Deinococcus ruber</name>
    <dbReference type="NCBI Taxonomy" id="1848197"/>
    <lineage>
        <taxon>Bacteria</taxon>
        <taxon>Thermotogati</taxon>
        <taxon>Deinococcota</taxon>
        <taxon>Deinococci</taxon>
        <taxon>Deinococcales</taxon>
        <taxon>Deinococcaceae</taxon>
        <taxon>Deinococcus</taxon>
    </lineage>
</organism>
<reference evidence="1" key="1">
    <citation type="journal article" date="2014" name="Int. J. Syst. Evol. Microbiol.">
        <title>Complete genome sequence of Corynebacterium casei LMG S-19264T (=DSM 44701T), isolated from a smear-ripened cheese.</title>
        <authorList>
            <consortium name="US DOE Joint Genome Institute (JGI-PGF)"/>
            <person name="Walter F."/>
            <person name="Albersmeier A."/>
            <person name="Kalinowski J."/>
            <person name="Ruckert C."/>
        </authorList>
    </citation>
    <scope>NUCLEOTIDE SEQUENCE</scope>
    <source>
        <strain evidence="1">JCM 31311</strain>
    </source>
</reference>
<name>A0A918FAZ2_9DEIO</name>
<reference evidence="1" key="2">
    <citation type="submission" date="2020-09" db="EMBL/GenBank/DDBJ databases">
        <authorList>
            <person name="Sun Q."/>
            <person name="Ohkuma M."/>
        </authorList>
    </citation>
    <scope>NUCLEOTIDE SEQUENCE</scope>
    <source>
        <strain evidence="1">JCM 31311</strain>
    </source>
</reference>
<accession>A0A918FAZ2</accession>
<evidence type="ECO:0000313" key="2">
    <source>
        <dbReference type="Proteomes" id="UP000603865"/>
    </source>
</evidence>
<keyword evidence="2" id="KW-1185">Reference proteome</keyword>
<dbReference type="AlphaFoldDB" id="A0A918FAZ2"/>
<dbReference type="Proteomes" id="UP000603865">
    <property type="component" value="Unassembled WGS sequence"/>
</dbReference>
<dbReference type="EMBL" id="BMQL01000038">
    <property type="protein sequence ID" value="GGR26330.1"/>
    <property type="molecule type" value="Genomic_DNA"/>
</dbReference>
<protein>
    <submittedName>
        <fullName evidence="1">Uncharacterized protein</fullName>
    </submittedName>
</protein>
<sequence>MICFRDGQASAAVAFEGHAPQGPRLQAQNTCHESAVHDLMTQVHQLMERAYQQYRDARLCQWTAQLVAPVGSDVQLSVFDQWLLEKLMTTCPQFQVGWTPLQDVPAAFRVLRVGSSLRIQVMLGGLSGVPHTTVIAVSDVHQLTTAVRDFVGQVIATSVSAGAAD</sequence>